<keyword evidence="3 6" id="KW-0378">Hydrolase</keyword>
<evidence type="ECO:0000256" key="1">
    <source>
        <dbReference type="ARBA" id="ARBA00022670"/>
    </source>
</evidence>
<protein>
    <submittedName>
        <fullName evidence="8">Putative Zn-dependent protease</fullName>
    </submittedName>
</protein>
<evidence type="ECO:0000256" key="6">
    <source>
        <dbReference type="RuleBase" id="RU003983"/>
    </source>
</evidence>
<dbReference type="EMBL" id="JACHHY010000016">
    <property type="protein sequence ID" value="MBB5019382.1"/>
    <property type="molecule type" value="Genomic_DNA"/>
</dbReference>
<dbReference type="GO" id="GO:0004222">
    <property type="term" value="F:metalloendopeptidase activity"/>
    <property type="evidence" value="ECO:0007669"/>
    <property type="project" value="InterPro"/>
</dbReference>
<evidence type="ECO:0000313" key="8">
    <source>
        <dbReference type="EMBL" id="MBB5019382.1"/>
    </source>
</evidence>
<dbReference type="AlphaFoldDB" id="A0A840MRH3"/>
<dbReference type="InterPro" id="IPR001915">
    <property type="entry name" value="Peptidase_M48"/>
</dbReference>
<dbReference type="Gene3D" id="3.30.2010.10">
    <property type="entry name" value="Metalloproteases ('zincins'), catalytic domain"/>
    <property type="match status" value="1"/>
</dbReference>
<keyword evidence="1 6" id="KW-0645">Protease</keyword>
<evidence type="ECO:0000256" key="2">
    <source>
        <dbReference type="ARBA" id="ARBA00022723"/>
    </source>
</evidence>
<evidence type="ECO:0000313" key="9">
    <source>
        <dbReference type="Proteomes" id="UP000575898"/>
    </source>
</evidence>
<dbReference type="PROSITE" id="PS51257">
    <property type="entry name" value="PROKAR_LIPOPROTEIN"/>
    <property type="match status" value="1"/>
</dbReference>
<dbReference type="GO" id="GO:0051603">
    <property type="term" value="P:proteolysis involved in protein catabolic process"/>
    <property type="evidence" value="ECO:0007669"/>
    <property type="project" value="TreeGrafter"/>
</dbReference>
<dbReference type="Pfam" id="PF01435">
    <property type="entry name" value="Peptidase_M48"/>
    <property type="match status" value="1"/>
</dbReference>
<organism evidence="8 9">
    <name type="scientific">Chitinivorax tropicus</name>
    <dbReference type="NCBI Taxonomy" id="714531"/>
    <lineage>
        <taxon>Bacteria</taxon>
        <taxon>Pseudomonadati</taxon>
        <taxon>Pseudomonadota</taxon>
        <taxon>Betaproteobacteria</taxon>
        <taxon>Chitinivorax</taxon>
    </lineage>
</organism>
<comment type="caution">
    <text evidence="8">The sequence shown here is derived from an EMBL/GenBank/DDBJ whole genome shotgun (WGS) entry which is preliminary data.</text>
</comment>
<reference evidence="8 9" key="1">
    <citation type="submission" date="2020-08" db="EMBL/GenBank/DDBJ databases">
        <title>Genomic Encyclopedia of Type Strains, Phase IV (KMG-IV): sequencing the most valuable type-strain genomes for metagenomic binning, comparative biology and taxonomic classification.</title>
        <authorList>
            <person name="Goeker M."/>
        </authorList>
    </citation>
    <scope>NUCLEOTIDE SEQUENCE [LARGE SCALE GENOMIC DNA]</scope>
    <source>
        <strain evidence="8 9">DSM 27165</strain>
    </source>
</reference>
<gene>
    <name evidence="8" type="ORF">HNQ59_002683</name>
</gene>
<feature type="domain" description="Peptidase M48" evidence="7">
    <location>
        <begin position="76"/>
        <end position="257"/>
    </location>
</feature>
<accession>A0A840MRH3</accession>
<sequence>MRKLLGTAALSALLLVTGCETVQTTRGGVVGVERKQSMLMGISTNEANQMAAKQYAAELNAAKQKGKLNTDAKTLERLRMIANRLIPQTGEFRPDALKWDWEVNLESSDELNAYCAPGGKIMFYSGLINRLKLNNDEIAAIMGHEMAHALREHGREAMSRAYTQQLGLSVVALTGKVSDQALQLANSAVTVAWQLPNSRENETEADRIGLELAARAGYDPRAAVTVWKKMTSASEGQPPQWMSTHPSHGTRIRDLEDKIPLVMPLYEAAKKP</sequence>
<proteinExistence type="inferred from homology"/>
<dbReference type="PANTHER" id="PTHR22726:SF1">
    <property type="entry name" value="METALLOENDOPEPTIDASE OMA1, MITOCHONDRIAL"/>
    <property type="match status" value="1"/>
</dbReference>
<evidence type="ECO:0000256" key="5">
    <source>
        <dbReference type="ARBA" id="ARBA00023049"/>
    </source>
</evidence>
<evidence type="ECO:0000256" key="4">
    <source>
        <dbReference type="ARBA" id="ARBA00022833"/>
    </source>
</evidence>
<keyword evidence="2" id="KW-0479">Metal-binding</keyword>
<evidence type="ECO:0000259" key="7">
    <source>
        <dbReference type="Pfam" id="PF01435"/>
    </source>
</evidence>
<keyword evidence="4 6" id="KW-0862">Zinc</keyword>
<dbReference type="PANTHER" id="PTHR22726">
    <property type="entry name" value="METALLOENDOPEPTIDASE OMA1"/>
    <property type="match status" value="1"/>
</dbReference>
<evidence type="ECO:0000256" key="3">
    <source>
        <dbReference type="ARBA" id="ARBA00022801"/>
    </source>
</evidence>
<dbReference type="GO" id="GO:0046872">
    <property type="term" value="F:metal ion binding"/>
    <property type="evidence" value="ECO:0007669"/>
    <property type="project" value="UniProtKB-KW"/>
</dbReference>
<name>A0A840MRH3_9PROT</name>
<dbReference type="InterPro" id="IPR051156">
    <property type="entry name" value="Mito/Outer_Membr_Metalloprot"/>
</dbReference>
<dbReference type="GO" id="GO:0016020">
    <property type="term" value="C:membrane"/>
    <property type="evidence" value="ECO:0007669"/>
    <property type="project" value="TreeGrafter"/>
</dbReference>
<dbReference type="CDD" id="cd07331">
    <property type="entry name" value="M48C_Oma1_like"/>
    <property type="match status" value="1"/>
</dbReference>
<dbReference type="Proteomes" id="UP000575898">
    <property type="component" value="Unassembled WGS sequence"/>
</dbReference>
<keyword evidence="9" id="KW-1185">Reference proteome</keyword>
<keyword evidence="5 6" id="KW-0482">Metalloprotease</keyword>
<comment type="similarity">
    <text evidence="6">Belongs to the peptidase M48 family.</text>
</comment>
<dbReference type="RefSeq" id="WP_184040152.1">
    <property type="nucleotide sequence ID" value="NZ_JACHHY010000016.1"/>
</dbReference>
<comment type="cofactor">
    <cofactor evidence="6">
        <name>Zn(2+)</name>
        <dbReference type="ChEBI" id="CHEBI:29105"/>
    </cofactor>
    <text evidence="6">Binds 1 zinc ion per subunit.</text>
</comment>